<evidence type="ECO:0000313" key="2">
    <source>
        <dbReference type="EMBL" id="MFD1410658.1"/>
    </source>
</evidence>
<feature type="transmembrane region" description="Helical" evidence="1">
    <location>
        <begin position="44"/>
        <end position="66"/>
    </location>
</feature>
<keyword evidence="1" id="KW-1133">Transmembrane helix</keyword>
<reference evidence="3" key="1">
    <citation type="journal article" date="2019" name="Int. J. Syst. Evol. Microbiol.">
        <title>The Global Catalogue of Microorganisms (GCM) 10K type strain sequencing project: providing services to taxonomists for standard genome sequencing and annotation.</title>
        <authorList>
            <consortium name="The Broad Institute Genomics Platform"/>
            <consortium name="The Broad Institute Genome Sequencing Center for Infectious Disease"/>
            <person name="Wu L."/>
            <person name="Ma J."/>
        </authorList>
    </citation>
    <scope>NUCLEOTIDE SEQUENCE [LARGE SCALE GENOMIC DNA]</scope>
    <source>
        <strain evidence="3">CCM 8937</strain>
    </source>
</reference>
<gene>
    <name evidence="2" type="ORF">ACFQ4R_03385</name>
</gene>
<dbReference type="InterPro" id="IPR049731">
    <property type="entry name" value="LVIS_2131-like"/>
</dbReference>
<sequence length="208" mass="23649">MGSAWNWIGIIAWLLVLVFLIFIIQNIRHRHIRMIIMSKKTFSWPVLATDLVLIIIFLAGFTFMGYQTFFNQANVTEERLVKVKYTTEPLVLQTQGDTGYMVKVQQGEGRAAIQTYTYWTEGHQNQVKSIHASIATGKTPISIGGKVYRWPSKMIKSADEEYSQAFAARVVATYKPGFWNGLGMRVGHNALDYTMIRVPSSTFVSQDE</sequence>
<dbReference type="RefSeq" id="WP_125650195.1">
    <property type="nucleotide sequence ID" value="NZ_JBHTOH010000020.1"/>
</dbReference>
<keyword evidence="3" id="KW-1185">Reference proteome</keyword>
<dbReference type="NCBIfam" id="NF040508">
    <property type="entry name" value="LVIS_2131_fam"/>
    <property type="match status" value="1"/>
</dbReference>
<proteinExistence type="predicted"/>
<protein>
    <submittedName>
        <fullName evidence="2">LVIS_2131 family protein</fullName>
    </submittedName>
</protein>
<dbReference type="Proteomes" id="UP001597191">
    <property type="component" value="Unassembled WGS sequence"/>
</dbReference>
<organism evidence="2 3">
    <name type="scientific">Lapidilactobacillus gannanensis</name>
    <dbReference type="NCBI Taxonomy" id="2486002"/>
    <lineage>
        <taxon>Bacteria</taxon>
        <taxon>Bacillati</taxon>
        <taxon>Bacillota</taxon>
        <taxon>Bacilli</taxon>
        <taxon>Lactobacillales</taxon>
        <taxon>Lactobacillaceae</taxon>
        <taxon>Lapidilactobacillus</taxon>
    </lineage>
</organism>
<evidence type="ECO:0000256" key="1">
    <source>
        <dbReference type="SAM" id="Phobius"/>
    </source>
</evidence>
<name>A0ABW4BN19_9LACO</name>
<keyword evidence="1" id="KW-0812">Transmembrane</keyword>
<keyword evidence="1" id="KW-0472">Membrane</keyword>
<comment type="caution">
    <text evidence="2">The sequence shown here is derived from an EMBL/GenBank/DDBJ whole genome shotgun (WGS) entry which is preliminary data.</text>
</comment>
<evidence type="ECO:0000313" key="3">
    <source>
        <dbReference type="Proteomes" id="UP001597191"/>
    </source>
</evidence>
<accession>A0ABW4BN19</accession>
<dbReference type="EMBL" id="JBHTOH010000020">
    <property type="protein sequence ID" value="MFD1410658.1"/>
    <property type="molecule type" value="Genomic_DNA"/>
</dbReference>
<feature type="transmembrane region" description="Helical" evidence="1">
    <location>
        <begin position="6"/>
        <end position="24"/>
    </location>
</feature>